<dbReference type="Pfam" id="PF02815">
    <property type="entry name" value="MIR"/>
    <property type="match status" value="1"/>
</dbReference>
<evidence type="ECO:0000256" key="13">
    <source>
        <dbReference type="ARBA" id="ARBA00045102"/>
    </source>
</evidence>
<dbReference type="GO" id="GO:0004169">
    <property type="term" value="F:dolichyl-phosphate-mannose-protein mannosyltransferase activity"/>
    <property type="evidence" value="ECO:0007669"/>
    <property type="project" value="UniProtKB-UniRule"/>
</dbReference>
<protein>
    <recommendedName>
        <fullName evidence="4 14">Dolichyl-phosphate-mannose--protein mannosyltransferase</fullName>
        <ecNumber evidence="4 14">2.4.1.109</ecNumber>
    </recommendedName>
</protein>
<keyword evidence="17" id="KW-1185">Reference proteome</keyword>
<accession>A0A1X2G6S0</accession>
<feature type="domain" description="MIR" evidence="15">
    <location>
        <begin position="471"/>
        <end position="529"/>
    </location>
</feature>
<dbReference type="Pfam" id="PF02366">
    <property type="entry name" value="PMT"/>
    <property type="match status" value="1"/>
</dbReference>
<dbReference type="SUPFAM" id="SSF82109">
    <property type="entry name" value="MIR domain"/>
    <property type="match status" value="1"/>
</dbReference>
<gene>
    <name evidence="16" type="ORF">DM01DRAFT_352085</name>
</gene>
<comment type="catalytic activity">
    <reaction evidence="12 14">
        <text>a di-trans,poly-cis-dolichyl beta-D-mannosyl phosphate + L-threonyl-[protein] = 3-O-(alpha-D-mannosyl)-L-threonyl-[protein] + a di-trans,poly-cis-dolichyl phosphate + H(+)</text>
        <dbReference type="Rhea" id="RHEA:53396"/>
        <dbReference type="Rhea" id="RHEA-COMP:11060"/>
        <dbReference type="Rhea" id="RHEA-COMP:13547"/>
        <dbReference type="Rhea" id="RHEA-COMP:19498"/>
        <dbReference type="Rhea" id="RHEA-COMP:19501"/>
        <dbReference type="ChEBI" id="CHEBI:15378"/>
        <dbReference type="ChEBI" id="CHEBI:30013"/>
        <dbReference type="ChEBI" id="CHEBI:57683"/>
        <dbReference type="ChEBI" id="CHEBI:58211"/>
        <dbReference type="ChEBI" id="CHEBI:137323"/>
        <dbReference type="EC" id="2.4.1.109"/>
    </reaction>
</comment>
<evidence type="ECO:0000256" key="10">
    <source>
        <dbReference type="ARBA" id="ARBA00022989"/>
    </source>
</evidence>
<dbReference type="OrthoDB" id="292747at2759"/>
<name>A0A1X2G6S0_9FUNG</name>
<comment type="similarity">
    <text evidence="3 14">Belongs to the glycosyltransferase 39 family.</text>
</comment>
<feature type="transmembrane region" description="Helical" evidence="14">
    <location>
        <begin position="206"/>
        <end position="239"/>
    </location>
</feature>
<evidence type="ECO:0000256" key="5">
    <source>
        <dbReference type="ARBA" id="ARBA00022676"/>
    </source>
</evidence>
<evidence type="ECO:0000256" key="7">
    <source>
        <dbReference type="ARBA" id="ARBA00022692"/>
    </source>
</evidence>
<feature type="transmembrane region" description="Helical" evidence="14">
    <location>
        <begin position="704"/>
        <end position="725"/>
    </location>
</feature>
<evidence type="ECO:0000256" key="6">
    <source>
        <dbReference type="ARBA" id="ARBA00022679"/>
    </source>
</evidence>
<evidence type="ECO:0000256" key="2">
    <source>
        <dbReference type="ARBA" id="ARBA00004922"/>
    </source>
</evidence>
<dbReference type="PANTHER" id="PTHR10050:SF46">
    <property type="entry name" value="PROTEIN O-MANNOSYL-TRANSFERASE 2"/>
    <property type="match status" value="1"/>
</dbReference>
<feature type="domain" description="MIR" evidence="15">
    <location>
        <begin position="394"/>
        <end position="459"/>
    </location>
</feature>
<organism evidence="16 17">
    <name type="scientific">Hesseltinella vesiculosa</name>
    <dbReference type="NCBI Taxonomy" id="101127"/>
    <lineage>
        <taxon>Eukaryota</taxon>
        <taxon>Fungi</taxon>
        <taxon>Fungi incertae sedis</taxon>
        <taxon>Mucoromycota</taxon>
        <taxon>Mucoromycotina</taxon>
        <taxon>Mucoromycetes</taxon>
        <taxon>Mucorales</taxon>
        <taxon>Cunninghamellaceae</taxon>
        <taxon>Hesseltinella</taxon>
    </lineage>
</organism>
<keyword evidence="5 14" id="KW-0328">Glycosyltransferase</keyword>
<keyword evidence="7 14" id="KW-0812">Transmembrane</keyword>
<evidence type="ECO:0000256" key="8">
    <source>
        <dbReference type="ARBA" id="ARBA00022737"/>
    </source>
</evidence>
<keyword evidence="11 14" id="KW-0472">Membrane</keyword>
<comment type="catalytic activity">
    <reaction evidence="13 14">
        <text>a di-trans,poly-cis-dolichyl beta-D-mannosyl phosphate + L-seryl-[protein] = 3-O-(alpha-D-mannosyl)-L-seryl-[protein] + a di-trans,poly-cis-dolichyl phosphate + H(+)</text>
        <dbReference type="Rhea" id="RHEA:17377"/>
        <dbReference type="Rhea" id="RHEA-COMP:9863"/>
        <dbReference type="Rhea" id="RHEA-COMP:13546"/>
        <dbReference type="Rhea" id="RHEA-COMP:19498"/>
        <dbReference type="Rhea" id="RHEA-COMP:19501"/>
        <dbReference type="ChEBI" id="CHEBI:15378"/>
        <dbReference type="ChEBI" id="CHEBI:29999"/>
        <dbReference type="ChEBI" id="CHEBI:57683"/>
        <dbReference type="ChEBI" id="CHEBI:58211"/>
        <dbReference type="ChEBI" id="CHEBI:137321"/>
        <dbReference type="EC" id="2.4.1.109"/>
    </reaction>
</comment>
<feature type="transmembrane region" description="Helical" evidence="14">
    <location>
        <begin position="155"/>
        <end position="186"/>
    </location>
</feature>
<comment type="function">
    <text evidence="14">Transfers mannose from Dol-P-mannose to Ser or Thr residues on proteins.</text>
</comment>
<keyword evidence="8" id="KW-0677">Repeat</keyword>
<keyword evidence="6 14" id="KW-0808">Transferase</keyword>
<proteinExistence type="inferred from homology"/>
<dbReference type="InterPro" id="IPR032421">
    <property type="entry name" value="PMT_4TMC"/>
</dbReference>
<dbReference type="GO" id="GO:0005789">
    <property type="term" value="C:endoplasmic reticulum membrane"/>
    <property type="evidence" value="ECO:0007669"/>
    <property type="project" value="UniProtKB-SubCell"/>
</dbReference>
<feature type="transmembrane region" description="Helical" evidence="14">
    <location>
        <begin position="679"/>
        <end position="697"/>
    </location>
</feature>
<feature type="transmembrane region" description="Helical" evidence="14">
    <location>
        <begin position="648"/>
        <end position="667"/>
    </location>
</feature>
<reference evidence="16 17" key="1">
    <citation type="submission" date="2016-07" db="EMBL/GenBank/DDBJ databases">
        <title>Pervasive Adenine N6-methylation of Active Genes in Fungi.</title>
        <authorList>
            <consortium name="DOE Joint Genome Institute"/>
            <person name="Mondo S.J."/>
            <person name="Dannebaum R.O."/>
            <person name="Kuo R.C."/>
            <person name="Labutti K."/>
            <person name="Haridas S."/>
            <person name="Kuo A."/>
            <person name="Salamov A."/>
            <person name="Ahrendt S.R."/>
            <person name="Lipzen A."/>
            <person name="Sullivan W."/>
            <person name="Andreopoulos W.B."/>
            <person name="Clum A."/>
            <person name="Lindquist E."/>
            <person name="Daum C."/>
            <person name="Ramamoorthy G.K."/>
            <person name="Gryganskyi A."/>
            <person name="Culley D."/>
            <person name="Magnuson J.K."/>
            <person name="James T.Y."/>
            <person name="O'Malley M.A."/>
            <person name="Stajich J.E."/>
            <person name="Spatafora J.W."/>
            <person name="Visel A."/>
            <person name="Grigoriev I.V."/>
        </authorList>
    </citation>
    <scope>NUCLEOTIDE SEQUENCE [LARGE SCALE GENOMIC DNA]</scope>
    <source>
        <strain evidence="16 17">NRRL 3301</strain>
    </source>
</reference>
<comment type="subcellular location">
    <subcellularLocation>
        <location evidence="1 14">Endoplasmic reticulum membrane</location>
        <topology evidence="1 14">Multi-pass membrane protein</topology>
    </subcellularLocation>
</comment>
<evidence type="ECO:0000256" key="9">
    <source>
        <dbReference type="ARBA" id="ARBA00022824"/>
    </source>
</evidence>
<dbReference type="STRING" id="101127.A0A1X2G6S0"/>
<evidence type="ECO:0000256" key="1">
    <source>
        <dbReference type="ARBA" id="ARBA00004477"/>
    </source>
</evidence>
<dbReference type="InterPro" id="IPR016093">
    <property type="entry name" value="MIR_motif"/>
</dbReference>
<dbReference type="InterPro" id="IPR003342">
    <property type="entry name" value="ArnT-like_N"/>
</dbReference>
<comment type="caution">
    <text evidence="16">The sequence shown here is derived from an EMBL/GenBank/DDBJ whole genome shotgun (WGS) entry which is preliminary data.</text>
</comment>
<comment type="pathway">
    <text evidence="2 14">Protein modification; protein glycosylation.</text>
</comment>
<dbReference type="UniPathway" id="UPA00378"/>
<sequence length="749" mass="86159">MNSPTFQHNILIDEDQCRDKKPKQLSRRILSLAQSWNYILVPVVLTLASMITRFYDLARSDKVVWDEAHFGKFAAYYIENTFFMDVHPPLGKMLVAVGGWFAGFNGEFKFDAGQPFPEDVDYWTMRVFNTVFGVALVPLAYLTARKFSFSKTASLLAAVLTLCDTALLCITRFILLDSILLCFTALSMFCLAGFHHEQANPFSLSWWSYLFFTGVSLGCVSSVKWIGLFTTATVGVYTIEDLWRKYDLKEISRKAYALHWFARAVCLMVVPAIVYMITFKFHFDILTHSGPNDASMSPEFQAQLIGNARAGTPRELVYGSNLTLSSYARGTVLLHSHPSFYPEGSKQQQVTGYPHEDSNNNWRLMKPHDLDYVNKRTNGEITENDTVPEDDPNPDVLRHGDVIRLVHGITSVNLHSHKVVPPMATLAKMEGKEFLEVSGYGNHIRRLGDINDHWEVDVVYQNGMSIDKAEDKRVKVFSSVFALRHKTTGCRLALTEEILPAWGHNQFEIACAMEYERDDPYTLWAVNWQEHQQLPPTSQAEHKAPFLKNFVYLNKMMWETNNNLLPNPDRIDMIASKPTDWPFMGVALRLVSWDDESIKYFLIGNPLVWWPCIASVIAFAGLAVFYNVREQRQSYTRTQDHWNSRLQVGKVLFYGWFIHYFPFFIMGRVTYLHHYFPSLYFSILLLPFMLDHMLCLAPLPRRKVVFGVVLAAVVLTFMYFSPFAYGVRGPISNYLGRQWRKGWNVARKY</sequence>
<evidence type="ECO:0000256" key="4">
    <source>
        <dbReference type="ARBA" id="ARBA00012839"/>
    </source>
</evidence>
<dbReference type="PANTHER" id="PTHR10050">
    <property type="entry name" value="DOLICHYL-PHOSPHATE-MANNOSE--PROTEIN MANNOSYLTRANSFERASE"/>
    <property type="match status" value="1"/>
</dbReference>
<feature type="domain" description="MIR" evidence="15">
    <location>
        <begin position="313"/>
        <end position="367"/>
    </location>
</feature>
<evidence type="ECO:0000256" key="3">
    <source>
        <dbReference type="ARBA" id="ARBA00007222"/>
    </source>
</evidence>
<feature type="transmembrane region" description="Helical" evidence="14">
    <location>
        <begin position="260"/>
        <end position="279"/>
    </location>
</feature>
<evidence type="ECO:0000256" key="14">
    <source>
        <dbReference type="RuleBase" id="RU367007"/>
    </source>
</evidence>
<evidence type="ECO:0000313" key="17">
    <source>
        <dbReference type="Proteomes" id="UP000242146"/>
    </source>
</evidence>
<evidence type="ECO:0000256" key="12">
    <source>
        <dbReference type="ARBA" id="ARBA00045085"/>
    </source>
</evidence>
<dbReference type="AlphaFoldDB" id="A0A1X2G6S0"/>
<dbReference type="SMART" id="SM00472">
    <property type="entry name" value="MIR"/>
    <property type="match status" value="3"/>
</dbReference>
<dbReference type="EC" id="2.4.1.109" evidence="4 14"/>
<feature type="transmembrane region" description="Helical" evidence="14">
    <location>
        <begin position="607"/>
        <end position="628"/>
    </location>
</feature>
<evidence type="ECO:0000259" key="15">
    <source>
        <dbReference type="PROSITE" id="PS50919"/>
    </source>
</evidence>
<dbReference type="Pfam" id="PF16192">
    <property type="entry name" value="PMT_4TMC"/>
    <property type="match status" value="1"/>
</dbReference>
<keyword evidence="10 14" id="KW-1133">Transmembrane helix</keyword>
<dbReference type="InterPro" id="IPR027005">
    <property type="entry name" value="PMT-like"/>
</dbReference>
<dbReference type="Gene3D" id="2.80.10.50">
    <property type="match status" value="1"/>
</dbReference>
<dbReference type="PROSITE" id="PS50919">
    <property type="entry name" value="MIR"/>
    <property type="match status" value="3"/>
</dbReference>
<keyword evidence="9 14" id="KW-0256">Endoplasmic reticulum</keyword>
<feature type="transmembrane region" description="Helical" evidence="14">
    <location>
        <begin position="36"/>
        <end position="55"/>
    </location>
</feature>
<dbReference type="EMBL" id="MCGT01000037">
    <property type="protein sequence ID" value="ORX46526.1"/>
    <property type="molecule type" value="Genomic_DNA"/>
</dbReference>
<evidence type="ECO:0000256" key="11">
    <source>
        <dbReference type="ARBA" id="ARBA00023136"/>
    </source>
</evidence>
<evidence type="ECO:0000313" key="16">
    <source>
        <dbReference type="EMBL" id="ORX46526.1"/>
    </source>
</evidence>
<feature type="transmembrane region" description="Helical" evidence="14">
    <location>
        <begin position="123"/>
        <end position="143"/>
    </location>
</feature>
<dbReference type="Proteomes" id="UP000242146">
    <property type="component" value="Unassembled WGS sequence"/>
</dbReference>
<dbReference type="InterPro" id="IPR036300">
    <property type="entry name" value="MIR_dom_sf"/>
</dbReference>